<proteinExistence type="predicted"/>
<dbReference type="Proteomes" id="UP001217089">
    <property type="component" value="Unassembled WGS sequence"/>
</dbReference>
<sequence length="173" mass="19173">MANVRLILKGALEWKNFFIVFLVPFLLSPIAAAVDESDPDYKVSRCAYGVLVIGIFWVTEALPLAVTSLLPVVFFPLLGVMSAGDVCRSYFKDTLMLFLGSLIVAVAVERLMLGIMFPCWFLSMWMSNTATTAMMVPILSAILSQIKACKEAVHTLTNNGDFSYLIMIFMQIV</sequence>
<keyword evidence="2 5" id="KW-0812">Transmembrane</keyword>
<evidence type="ECO:0000256" key="6">
    <source>
        <dbReference type="SAM" id="SignalP"/>
    </source>
</evidence>
<comment type="caution">
    <text evidence="7">The sequence shown here is derived from an EMBL/GenBank/DDBJ whole genome shotgun (WGS) entry which is preliminary data.</text>
</comment>
<keyword evidence="4 5" id="KW-0472">Membrane</keyword>
<evidence type="ECO:0000256" key="4">
    <source>
        <dbReference type="ARBA" id="ARBA00023136"/>
    </source>
</evidence>
<gene>
    <name evidence="7" type="ORF">KUTeg_009419</name>
</gene>
<protein>
    <submittedName>
        <fullName evidence="7">Uncharacterized protein</fullName>
    </submittedName>
</protein>
<feature type="signal peptide" evidence="6">
    <location>
        <begin position="1"/>
        <end position="33"/>
    </location>
</feature>
<keyword evidence="6" id="KW-0732">Signal</keyword>
<feature type="transmembrane region" description="Helical" evidence="5">
    <location>
        <begin position="48"/>
        <end position="78"/>
    </location>
</feature>
<feature type="transmembrane region" description="Helical" evidence="5">
    <location>
        <begin position="90"/>
        <end position="108"/>
    </location>
</feature>
<evidence type="ECO:0000313" key="8">
    <source>
        <dbReference type="Proteomes" id="UP001217089"/>
    </source>
</evidence>
<dbReference type="EMBL" id="JARBDR010000440">
    <property type="protein sequence ID" value="KAJ8312046.1"/>
    <property type="molecule type" value="Genomic_DNA"/>
</dbReference>
<dbReference type="PANTHER" id="PTHR10283:SF82">
    <property type="entry name" value="SOLUTE CARRIER FAMILY 13 MEMBER 2"/>
    <property type="match status" value="1"/>
</dbReference>
<comment type="subcellular location">
    <subcellularLocation>
        <location evidence="1">Membrane</location>
        <topology evidence="1">Multi-pass membrane protein</topology>
    </subcellularLocation>
</comment>
<accession>A0ABQ9F638</accession>
<evidence type="ECO:0000313" key="7">
    <source>
        <dbReference type="EMBL" id="KAJ8312046.1"/>
    </source>
</evidence>
<evidence type="ECO:0000256" key="2">
    <source>
        <dbReference type="ARBA" id="ARBA00022692"/>
    </source>
</evidence>
<organism evidence="7 8">
    <name type="scientific">Tegillarca granosa</name>
    <name type="common">Malaysian cockle</name>
    <name type="synonym">Anadara granosa</name>
    <dbReference type="NCBI Taxonomy" id="220873"/>
    <lineage>
        <taxon>Eukaryota</taxon>
        <taxon>Metazoa</taxon>
        <taxon>Spiralia</taxon>
        <taxon>Lophotrochozoa</taxon>
        <taxon>Mollusca</taxon>
        <taxon>Bivalvia</taxon>
        <taxon>Autobranchia</taxon>
        <taxon>Pteriomorphia</taxon>
        <taxon>Arcoida</taxon>
        <taxon>Arcoidea</taxon>
        <taxon>Arcidae</taxon>
        <taxon>Tegillarca</taxon>
    </lineage>
</organism>
<evidence type="ECO:0000256" key="3">
    <source>
        <dbReference type="ARBA" id="ARBA00022989"/>
    </source>
</evidence>
<keyword evidence="3 5" id="KW-1133">Transmembrane helix</keyword>
<name>A0ABQ9F638_TEGGR</name>
<reference evidence="7 8" key="1">
    <citation type="submission" date="2022-12" db="EMBL/GenBank/DDBJ databases">
        <title>Chromosome-level genome of Tegillarca granosa.</title>
        <authorList>
            <person name="Kim J."/>
        </authorList>
    </citation>
    <scope>NUCLEOTIDE SEQUENCE [LARGE SCALE GENOMIC DNA]</scope>
    <source>
        <strain evidence="7">Teg-2019</strain>
        <tissue evidence="7">Adductor muscle</tissue>
    </source>
</reference>
<evidence type="ECO:0000256" key="5">
    <source>
        <dbReference type="SAM" id="Phobius"/>
    </source>
</evidence>
<evidence type="ECO:0000256" key="1">
    <source>
        <dbReference type="ARBA" id="ARBA00004141"/>
    </source>
</evidence>
<feature type="chain" id="PRO_5046699211" evidence="6">
    <location>
        <begin position="34"/>
        <end position="173"/>
    </location>
</feature>
<feature type="transmembrane region" description="Helical" evidence="5">
    <location>
        <begin position="120"/>
        <end position="143"/>
    </location>
</feature>
<dbReference type="PANTHER" id="PTHR10283">
    <property type="entry name" value="SOLUTE CARRIER FAMILY 13 MEMBER"/>
    <property type="match status" value="1"/>
</dbReference>
<keyword evidence="8" id="KW-1185">Reference proteome</keyword>